<reference evidence="2" key="1">
    <citation type="submission" date="2020-03" db="EMBL/GenBank/DDBJ databases">
        <title>The deep terrestrial virosphere.</title>
        <authorList>
            <person name="Holmfeldt K."/>
            <person name="Nilsson E."/>
            <person name="Simone D."/>
            <person name="Lopez-Fernandez M."/>
            <person name="Wu X."/>
            <person name="de Brujin I."/>
            <person name="Lundin D."/>
            <person name="Andersson A."/>
            <person name="Bertilsson S."/>
            <person name="Dopson M."/>
        </authorList>
    </citation>
    <scope>NUCLEOTIDE SEQUENCE</scope>
    <source>
        <strain evidence="2">MM171A00411</strain>
        <strain evidence="3">MM171B00292</strain>
    </source>
</reference>
<dbReference type="EMBL" id="MT143696">
    <property type="protein sequence ID" value="QJB00550.1"/>
    <property type="molecule type" value="Genomic_DNA"/>
</dbReference>
<name>A0A6M3M340_9ZZZZ</name>
<dbReference type="Gene3D" id="3.40.50.300">
    <property type="entry name" value="P-loop containing nucleotide triphosphate hydrolases"/>
    <property type="match status" value="1"/>
</dbReference>
<dbReference type="InterPro" id="IPR008571">
    <property type="entry name" value="HerA-like"/>
</dbReference>
<sequence length="431" mass="48984">MISENPVGRVLESTMENARCEFDSTVKEGDALFFIVNKEEIRCRVDFMEVKPSRGLEGWISFRERPSRPPKALTILYRYKELITGIMELGKDFRGNDVKIDVNPLFNHTLNIGMSQRGKTHLMILLAEECSKRGIPAIVIDTQGEFIHMPERFKNVIVVDNITTANLIAHLQQKHIVIINLLGMGNAYKANTAVGILGPFYEAKEKDYADNENNWLLLEIPPTLIMVDEADVFAPKEGVRGKDFQKSAEVLEEIAKRGAKIGLGLVVATQRISRLAIDIRDNCNSVFCFRIIGRSNKMTLRDMHYFNPGVIKKIQSFTKGECIMLGEIGNQTIRTRDIITRRSKNVNFEQILGLDTDIQEQTPGIVMTEAGAIVDQDFDKVLKSARDRRQEEDETLFEDSDDGVVLYSDPLSDEELKKRLKEWEKDGNEKQ</sequence>
<dbReference type="Pfam" id="PF01935">
    <property type="entry name" value="DUF87"/>
    <property type="match status" value="1"/>
</dbReference>
<dbReference type="InterPro" id="IPR002789">
    <property type="entry name" value="HerA_central"/>
</dbReference>
<evidence type="ECO:0000313" key="2">
    <source>
        <dbReference type="EMBL" id="QJB00550.1"/>
    </source>
</evidence>
<evidence type="ECO:0000259" key="1">
    <source>
        <dbReference type="Pfam" id="PF01935"/>
    </source>
</evidence>
<dbReference type="PANTHER" id="PTHR42957:SF1">
    <property type="entry name" value="HELICASE MJ1565-RELATED"/>
    <property type="match status" value="1"/>
</dbReference>
<organism evidence="2">
    <name type="scientific">viral metagenome</name>
    <dbReference type="NCBI Taxonomy" id="1070528"/>
    <lineage>
        <taxon>unclassified sequences</taxon>
        <taxon>metagenomes</taxon>
        <taxon>organismal metagenomes</taxon>
    </lineage>
</organism>
<evidence type="ECO:0000313" key="3">
    <source>
        <dbReference type="EMBL" id="QJB04434.1"/>
    </source>
</evidence>
<dbReference type="EMBL" id="MT143882">
    <property type="protein sequence ID" value="QJB04434.1"/>
    <property type="molecule type" value="Genomic_DNA"/>
</dbReference>
<dbReference type="AlphaFoldDB" id="A0A6M3M340"/>
<dbReference type="PANTHER" id="PTHR42957">
    <property type="entry name" value="HELICASE MJ1565-RELATED"/>
    <property type="match status" value="1"/>
</dbReference>
<dbReference type="SUPFAM" id="SSF52540">
    <property type="entry name" value="P-loop containing nucleoside triphosphate hydrolases"/>
    <property type="match status" value="1"/>
</dbReference>
<feature type="domain" description="Helicase HerA central" evidence="1">
    <location>
        <begin position="95"/>
        <end position="161"/>
    </location>
</feature>
<gene>
    <name evidence="2" type="ORF">MM171A00411_0012</name>
    <name evidence="3" type="ORF">MM171B00292_0035</name>
</gene>
<accession>A0A6M3M340</accession>
<proteinExistence type="predicted"/>
<protein>
    <recommendedName>
        <fullName evidence="1">Helicase HerA central domain-containing protein</fullName>
    </recommendedName>
</protein>
<dbReference type="InterPro" id="IPR027417">
    <property type="entry name" value="P-loop_NTPase"/>
</dbReference>